<keyword evidence="6 9" id="KW-0472">Membrane</keyword>
<keyword evidence="8" id="KW-0325">Glycoprotein</keyword>
<dbReference type="PANTHER" id="PTHR42643:SF38">
    <property type="entry name" value="IONOTROPIC RECEPTOR 100A"/>
    <property type="match status" value="1"/>
</dbReference>
<evidence type="ECO:0000256" key="9">
    <source>
        <dbReference type="SAM" id="Phobius"/>
    </source>
</evidence>
<protein>
    <recommendedName>
        <fullName evidence="10">Ionotropic glutamate receptor C-terminal domain-containing protein</fullName>
    </recommendedName>
</protein>
<proteinExistence type="inferred from homology"/>
<keyword evidence="3" id="KW-1003">Cell membrane</keyword>
<keyword evidence="5 9" id="KW-1133">Transmembrane helix</keyword>
<name>A0A9P0AKI3_BEMTA</name>
<evidence type="ECO:0000313" key="12">
    <source>
        <dbReference type="Proteomes" id="UP001152759"/>
    </source>
</evidence>
<comment type="similarity">
    <text evidence="2">Belongs to the glutamate-gated ion channel (TC 1.A.10.1) family.</text>
</comment>
<dbReference type="AlphaFoldDB" id="A0A9P0AKI3"/>
<dbReference type="EMBL" id="OU963867">
    <property type="protein sequence ID" value="CAH0392435.1"/>
    <property type="molecule type" value="Genomic_DNA"/>
</dbReference>
<gene>
    <name evidence="11" type="ORF">BEMITA_LOCUS10957</name>
</gene>
<evidence type="ECO:0000256" key="7">
    <source>
        <dbReference type="ARBA" id="ARBA00023170"/>
    </source>
</evidence>
<keyword evidence="12" id="KW-1185">Reference proteome</keyword>
<dbReference type="InterPro" id="IPR001320">
    <property type="entry name" value="Iontro_rcpt_C"/>
</dbReference>
<dbReference type="Proteomes" id="UP001152759">
    <property type="component" value="Chromosome 6"/>
</dbReference>
<dbReference type="GO" id="GO:0005886">
    <property type="term" value="C:plasma membrane"/>
    <property type="evidence" value="ECO:0007669"/>
    <property type="project" value="UniProtKB-SubCell"/>
</dbReference>
<evidence type="ECO:0000256" key="6">
    <source>
        <dbReference type="ARBA" id="ARBA00023136"/>
    </source>
</evidence>
<feature type="transmembrane region" description="Helical" evidence="9">
    <location>
        <begin position="102"/>
        <end position="130"/>
    </location>
</feature>
<evidence type="ECO:0000313" key="11">
    <source>
        <dbReference type="EMBL" id="CAH0392435.1"/>
    </source>
</evidence>
<accession>A0A9P0AKI3</accession>
<sequence>MHVVNLDTWGNWFDFHVTAVKYLATSLNSTFKVGAADTPQSWWFDLREEEDGLRCDINLYIFGENGVFLGDSDDLKIDFAVSIDTTAVCVAAPHSTFMSQGLVIFVSFTPIVWALTLITIFVLCFIQYFFQFSQHVLFNELYSEAERDHFRGTSSMLTVYAYFVCGSPPSLISGRVVTGKILFVILSFFALIMSTAFLGSMTTLLSNRVLYAEIDSLKSLEESDLFIETLNALERETDLNFFVDRSESLKAKLVDNHLFYEAEFYDEFDSIGSFETLKTFRNVSLMLSTSNSNAFLVSMPFMSNPKESVIIKSGFREPFEYHLVKECLMMHPLTMPILKNSIFYDKLNQVIAHMLETGHARRILDETSTDAVSWGNSSVREVNDEPRAYDMNDLQSAFIGLGVGLFFSCLAFIGELSIDIFQSSAPVKFFRRMNIS</sequence>
<feature type="transmembrane region" description="Helical" evidence="9">
    <location>
        <begin position="397"/>
        <end position="421"/>
    </location>
</feature>
<dbReference type="GO" id="GO:0050906">
    <property type="term" value="P:detection of stimulus involved in sensory perception"/>
    <property type="evidence" value="ECO:0007669"/>
    <property type="project" value="UniProtKB-ARBA"/>
</dbReference>
<dbReference type="PANTHER" id="PTHR42643">
    <property type="entry name" value="IONOTROPIC RECEPTOR 20A-RELATED"/>
    <property type="match status" value="1"/>
</dbReference>
<reference evidence="11" key="1">
    <citation type="submission" date="2021-12" db="EMBL/GenBank/DDBJ databases">
        <authorList>
            <person name="King R."/>
        </authorList>
    </citation>
    <scope>NUCLEOTIDE SEQUENCE</scope>
</reference>
<evidence type="ECO:0000256" key="2">
    <source>
        <dbReference type="ARBA" id="ARBA00008685"/>
    </source>
</evidence>
<dbReference type="Pfam" id="PF00060">
    <property type="entry name" value="Lig_chan"/>
    <property type="match status" value="1"/>
</dbReference>
<evidence type="ECO:0000259" key="10">
    <source>
        <dbReference type="Pfam" id="PF00060"/>
    </source>
</evidence>
<feature type="domain" description="Ionotropic glutamate receptor C-terminal" evidence="10">
    <location>
        <begin position="112"/>
        <end position="404"/>
    </location>
</feature>
<evidence type="ECO:0000256" key="3">
    <source>
        <dbReference type="ARBA" id="ARBA00022475"/>
    </source>
</evidence>
<dbReference type="InterPro" id="IPR052192">
    <property type="entry name" value="Insect_Ionotropic_Sensory_Rcpt"/>
</dbReference>
<organism evidence="11 12">
    <name type="scientific">Bemisia tabaci</name>
    <name type="common">Sweetpotato whitefly</name>
    <name type="synonym">Aleurodes tabaci</name>
    <dbReference type="NCBI Taxonomy" id="7038"/>
    <lineage>
        <taxon>Eukaryota</taxon>
        <taxon>Metazoa</taxon>
        <taxon>Ecdysozoa</taxon>
        <taxon>Arthropoda</taxon>
        <taxon>Hexapoda</taxon>
        <taxon>Insecta</taxon>
        <taxon>Pterygota</taxon>
        <taxon>Neoptera</taxon>
        <taxon>Paraneoptera</taxon>
        <taxon>Hemiptera</taxon>
        <taxon>Sternorrhyncha</taxon>
        <taxon>Aleyrodoidea</taxon>
        <taxon>Aleyrodidae</taxon>
        <taxon>Aleyrodinae</taxon>
        <taxon>Bemisia</taxon>
    </lineage>
</organism>
<comment type="subcellular location">
    <subcellularLocation>
        <location evidence="1">Cell membrane</location>
        <topology evidence="1">Multi-pass membrane protein</topology>
    </subcellularLocation>
</comment>
<evidence type="ECO:0000256" key="4">
    <source>
        <dbReference type="ARBA" id="ARBA00022692"/>
    </source>
</evidence>
<dbReference type="GO" id="GO:0015276">
    <property type="term" value="F:ligand-gated monoatomic ion channel activity"/>
    <property type="evidence" value="ECO:0007669"/>
    <property type="project" value="InterPro"/>
</dbReference>
<dbReference type="Gene3D" id="1.10.287.70">
    <property type="match status" value="1"/>
</dbReference>
<evidence type="ECO:0000256" key="1">
    <source>
        <dbReference type="ARBA" id="ARBA00004651"/>
    </source>
</evidence>
<keyword evidence="7" id="KW-0675">Receptor</keyword>
<feature type="transmembrane region" description="Helical" evidence="9">
    <location>
        <begin position="181"/>
        <end position="201"/>
    </location>
</feature>
<evidence type="ECO:0000256" key="8">
    <source>
        <dbReference type="ARBA" id="ARBA00023180"/>
    </source>
</evidence>
<evidence type="ECO:0000256" key="5">
    <source>
        <dbReference type="ARBA" id="ARBA00022989"/>
    </source>
</evidence>
<keyword evidence="4 9" id="KW-0812">Transmembrane</keyword>